<organism evidence="1 2">
    <name type="scientific">Rhinocladiella mackenziei CBS 650.93</name>
    <dbReference type="NCBI Taxonomy" id="1442369"/>
    <lineage>
        <taxon>Eukaryota</taxon>
        <taxon>Fungi</taxon>
        <taxon>Dikarya</taxon>
        <taxon>Ascomycota</taxon>
        <taxon>Pezizomycotina</taxon>
        <taxon>Eurotiomycetes</taxon>
        <taxon>Chaetothyriomycetidae</taxon>
        <taxon>Chaetothyriales</taxon>
        <taxon>Herpotrichiellaceae</taxon>
        <taxon>Rhinocladiella</taxon>
    </lineage>
</organism>
<sequence length="94" mass="9980">MPFIYGTLPTGPDIPPNTDAENAIVSYIHGAWAAFAKDPVNALATYQDGWPQCSPSGPTLIRIGYDNKTGTNVAFPSVYDATCLKTFAVDLADA</sequence>
<dbReference type="RefSeq" id="XP_013272753.1">
    <property type="nucleotide sequence ID" value="XM_013417299.1"/>
</dbReference>
<dbReference type="Proteomes" id="UP000053617">
    <property type="component" value="Unassembled WGS sequence"/>
</dbReference>
<dbReference type="AlphaFoldDB" id="A0A0D2FU33"/>
<evidence type="ECO:0008006" key="3">
    <source>
        <dbReference type="Google" id="ProtNLM"/>
    </source>
</evidence>
<dbReference type="HOGENOM" id="CLU_2387373_0_0_1"/>
<dbReference type="STRING" id="1442369.A0A0D2FU33"/>
<dbReference type="VEuPathDB" id="FungiDB:Z518_03589"/>
<protein>
    <recommendedName>
        <fullName evidence="3">Carboxylesterase type B domain-containing protein</fullName>
    </recommendedName>
</protein>
<reference evidence="1 2" key="1">
    <citation type="submission" date="2015-01" db="EMBL/GenBank/DDBJ databases">
        <title>The Genome Sequence of Rhinocladiella mackenzie CBS 650.93.</title>
        <authorList>
            <consortium name="The Broad Institute Genomics Platform"/>
            <person name="Cuomo C."/>
            <person name="de Hoog S."/>
            <person name="Gorbushina A."/>
            <person name="Stielow B."/>
            <person name="Teixiera M."/>
            <person name="Abouelleil A."/>
            <person name="Chapman S.B."/>
            <person name="Priest M."/>
            <person name="Young S.K."/>
            <person name="Wortman J."/>
            <person name="Nusbaum C."/>
            <person name="Birren B."/>
        </authorList>
    </citation>
    <scope>NUCLEOTIDE SEQUENCE [LARGE SCALE GENOMIC DNA]</scope>
    <source>
        <strain evidence="1 2">CBS 650.93</strain>
    </source>
</reference>
<proteinExistence type="predicted"/>
<dbReference type="GeneID" id="25291660"/>
<accession>A0A0D2FU33</accession>
<dbReference type="InterPro" id="IPR029058">
    <property type="entry name" value="AB_hydrolase_fold"/>
</dbReference>
<dbReference type="EMBL" id="KN847477">
    <property type="protein sequence ID" value="KIX05617.1"/>
    <property type="molecule type" value="Genomic_DNA"/>
</dbReference>
<gene>
    <name evidence="1" type="ORF">Z518_03589</name>
</gene>
<name>A0A0D2FU33_9EURO</name>
<evidence type="ECO:0000313" key="1">
    <source>
        <dbReference type="EMBL" id="KIX05617.1"/>
    </source>
</evidence>
<evidence type="ECO:0000313" key="2">
    <source>
        <dbReference type="Proteomes" id="UP000053617"/>
    </source>
</evidence>
<dbReference type="SUPFAM" id="SSF53474">
    <property type="entry name" value="alpha/beta-Hydrolases"/>
    <property type="match status" value="1"/>
</dbReference>
<dbReference type="OrthoDB" id="10502151at2759"/>
<keyword evidence="2" id="KW-1185">Reference proteome</keyword>